<feature type="binding site" evidence="13">
    <location>
        <begin position="337"/>
        <end position="338"/>
    </location>
    <ligand>
        <name>GMP</name>
        <dbReference type="ChEBI" id="CHEBI:58115"/>
    </ligand>
</feature>
<comment type="catalytic activity">
    <reaction evidence="10">
        <text>a 3'-end 3'-phospho-ribonucleotide-RNA + a 5'-end dephospho-ribonucleoside-RNA + GTP = a ribonucleotidyl-ribonucleotide-RNA + GMP + diphosphate</text>
        <dbReference type="Rhea" id="RHEA:68076"/>
        <dbReference type="Rhea" id="RHEA-COMP:10463"/>
        <dbReference type="Rhea" id="RHEA-COMP:13936"/>
        <dbReference type="Rhea" id="RHEA-COMP:17355"/>
        <dbReference type="ChEBI" id="CHEBI:33019"/>
        <dbReference type="ChEBI" id="CHEBI:37565"/>
        <dbReference type="ChEBI" id="CHEBI:58115"/>
        <dbReference type="ChEBI" id="CHEBI:83062"/>
        <dbReference type="ChEBI" id="CHEBI:138284"/>
        <dbReference type="ChEBI" id="CHEBI:173118"/>
        <dbReference type="EC" id="6.5.1.8"/>
    </reaction>
</comment>
<sequence length="489" mass="54440">MEIQELRNSLKEVDKNTWESKRTGNVPIRLYANKKILKSMELEVFNQAVNAASMPGILRYSYLFSDAHIGYGVPVGWAGAFDLEKGVISPGAIGFDINCGMRLIKTNLTIKEVRPRIRELVDTLFNMVPAGVGSNSSQSLLNIKNLGKPALKEIAEEGMDWAIRNGYANRKDKERTEEKGSIKSADFSKVSEDAFKRGKKQLGTLGSGNHYLEIQEINKDFNKEIANALDLDIIQGQVVIMFHTGSRGFGHQIASDYIKKFLEYSSKHNILLKDRQLAYAPFNSKEGQDYFKAMSCGINFAFVNRQIITYQIREAFKKIFKRTEQDLGLEVVYDVSHNTAKIEEYNIENKKTKVIIHRKGATRSFGPGNKELTGILKQIGQPVIVGGSMETGSYLCVGTEKAEKESFGTTLHGSGRTMSRVAARTAIKPDKLLKRMKEKGIYIKANSITGLTEEGGSAYKDINEVVNSMEEAGISRKVLSLKPIGNIKG</sequence>
<evidence type="ECO:0000256" key="14">
    <source>
        <dbReference type="PIRSR" id="PIRSR601233-3"/>
    </source>
</evidence>
<comment type="catalytic activity">
    <reaction evidence="11">
        <text>a 3'-end 2',3'-cyclophospho-ribonucleotide-RNA + a 5'-end dephospho-ribonucleoside-RNA + GTP + H2O = a ribonucleotidyl-ribonucleotide-RNA + GMP + diphosphate + H(+)</text>
        <dbReference type="Rhea" id="RHEA:68080"/>
        <dbReference type="Rhea" id="RHEA-COMP:10464"/>
        <dbReference type="Rhea" id="RHEA-COMP:13936"/>
        <dbReference type="Rhea" id="RHEA-COMP:17355"/>
        <dbReference type="ChEBI" id="CHEBI:15377"/>
        <dbReference type="ChEBI" id="CHEBI:15378"/>
        <dbReference type="ChEBI" id="CHEBI:33019"/>
        <dbReference type="ChEBI" id="CHEBI:37565"/>
        <dbReference type="ChEBI" id="CHEBI:58115"/>
        <dbReference type="ChEBI" id="CHEBI:83064"/>
        <dbReference type="ChEBI" id="CHEBI:138284"/>
        <dbReference type="ChEBI" id="CHEBI:173118"/>
        <dbReference type="EC" id="6.5.1.8"/>
    </reaction>
</comment>
<organism evidence="16 17">
    <name type="scientific">Candidatus Parvarchaeum acidiphilum ARMAN-4</name>
    <dbReference type="NCBI Taxonomy" id="662760"/>
    <lineage>
        <taxon>Archaea</taxon>
        <taxon>Candidatus Parvarchaeota</taxon>
        <taxon>Candidatus Parvarchaeum</taxon>
    </lineage>
</organism>
<evidence type="ECO:0000256" key="9">
    <source>
        <dbReference type="ARBA" id="ARBA00045316"/>
    </source>
</evidence>
<dbReference type="GO" id="GO:0003972">
    <property type="term" value="F:RNA ligase (ATP) activity"/>
    <property type="evidence" value="ECO:0007669"/>
    <property type="project" value="TreeGrafter"/>
</dbReference>
<evidence type="ECO:0000256" key="1">
    <source>
        <dbReference type="ARBA" id="ARBA00008071"/>
    </source>
</evidence>
<feature type="binding site" evidence="13">
    <location>
        <begin position="412"/>
        <end position="415"/>
    </location>
    <ligand>
        <name>GMP</name>
        <dbReference type="ChEBI" id="CHEBI:58115"/>
    </ligand>
</feature>
<evidence type="ECO:0000256" key="6">
    <source>
        <dbReference type="ARBA" id="ARBA00023134"/>
    </source>
</evidence>
<proteinExistence type="inferred from homology"/>
<accession>D2EGR5</accession>
<dbReference type="Proteomes" id="UP000009375">
    <property type="component" value="Unassembled WGS sequence"/>
</dbReference>
<evidence type="ECO:0000256" key="5">
    <source>
        <dbReference type="ARBA" id="ARBA00022741"/>
    </source>
</evidence>
<comment type="similarity">
    <text evidence="1 15">Belongs to the RtcB family.</text>
</comment>
<evidence type="ECO:0000313" key="17">
    <source>
        <dbReference type="Proteomes" id="UP000009375"/>
    </source>
</evidence>
<dbReference type="FunFam" id="3.90.1860.10:FF:000001">
    <property type="entry name" value="tRNA-splicing ligase RtcB homolog"/>
    <property type="match status" value="1"/>
</dbReference>
<protein>
    <recommendedName>
        <fullName evidence="8 15">tRNA-splicing ligase RtcB</fullName>
        <ecNumber evidence="15">6.5.1.-</ecNumber>
    </recommendedName>
</protein>
<feature type="binding site" evidence="13">
    <location>
        <begin position="386"/>
        <end position="389"/>
    </location>
    <ligand>
        <name>GMP</name>
        <dbReference type="ChEBI" id="CHEBI:58115"/>
    </ligand>
</feature>
<feature type="active site" description="GMP-histidine intermediate" evidence="12">
    <location>
        <position position="412"/>
    </location>
</feature>
<dbReference type="GO" id="GO:0170057">
    <property type="term" value="F:RNA ligase (GTP) activity"/>
    <property type="evidence" value="ECO:0007669"/>
    <property type="project" value="UniProtKB-EC"/>
</dbReference>
<comment type="function">
    <text evidence="9">Essential for tRNA splicing and maturation. Acts by directly joining spliced tRNA halves to mature-sized tRNAs. Joins RNA with 2',3'-cyclic-phosphate or 3'-phosphate ends to RNA with 5'-hydroxy ends.</text>
</comment>
<feature type="binding site" evidence="14">
    <location>
        <position position="243"/>
    </location>
    <ligand>
        <name>Mn(2+)</name>
        <dbReference type="ChEBI" id="CHEBI:29035"/>
        <label>2</label>
    </ligand>
</feature>
<gene>
    <name evidence="15" type="primary">rtcB</name>
    <name evidence="16" type="ORF">BJBARM4_0967</name>
</gene>
<evidence type="ECO:0000256" key="3">
    <source>
        <dbReference type="ARBA" id="ARBA00022598"/>
    </source>
</evidence>
<dbReference type="SUPFAM" id="SSF103365">
    <property type="entry name" value="Hypothetical protein PH1602"/>
    <property type="match status" value="1"/>
</dbReference>
<keyword evidence="3 15" id="KW-0436">Ligase</keyword>
<dbReference type="GO" id="GO:0046872">
    <property type="term" value="F:metal ion binding"/>
    <property type="evidence" value="ECO:0007669"/>
    <property type="project" value="UniProtKB-UniRule"/>
</dbReference>
<reference evidence="16 17" key="1">
    <citation type="journal article" date="2010" name="Proc. Natl. Acad. Sci. U.S.A.">
        <title>Enigmatic, ultrasmall, uncultivated Archaea.</title>
        <authorList>
            <person name="Baker B.J."/>
            <person name="Comolli L.R."/>
            <person name="Dick G.J."/>
            <person name="Hauser L.J."/>
            <person name="Hyatt D."/>
            <person name="Dill B.D."/>
            <person name="Land M.L."/>
            <person name="Verberkmoes N.C."/>
            <person name="Hettich R.L."/>
            <person name="Banfield J.F."/>
        </authorList>
    </citation>
    <scope>NUCLEOTIDE SEQUENCE [LARGE SCALE GENOMIC DNA]</scope>
</reference>
<evidence type="ECO:0000256" key="10">
    <source>
        <dbReference type="ARBA" id="ARBA00047746"/>
    </source>
</evidence>
<evidence type="ECO:0000256" key="7">
    <source>
        <dbReference type="ARBA" id="ARBA00023211"/>
    </source>
</evidence>
<evidence type="ECO:0000256" key="11">
    <source>
        <dbReference type="ARBA" id="ARBA00049514"/>
    </source>
</evidence>
<feature type="binding site" evidence="14">
    <location>
        <position position="96"/>
    </location>
    <ligand>
        <name>Mn(2+)</name>
        <dbReference type="ChEBI" id="CHEBI:29035"/>
        <label>1</label>
    </ligand>
</feature>
<dbReference type="InterPro" id="IPR036025">
    <property type="entry name" value="RtcB-like_sf"/>
</dbReference>
<dbReference type="GO" id="GO:0005525">
    <property type="term" value="F:GTP binding"/>
    <property type="evidence" value="ECO:0007669"/>
    <property type="project" value="UniProtKB-KW"/>
</dbReference>
<dbReference type="InterPro" id="IPR001233">
    <property type="entry name" value="RtcB"/>
</dbReference>
<evidence type="ECO:0000256" key="12">
    <source>
        <dbReference type="PIRSR" id="PIRSR601233-1"/>
    </source>
</evidence>
<keyword evidence="5 13" id="KW-0547">Nucleotide-binding</keyword>
<feature type="binding site" evidence="14">
    <location>
        <position position="210"/>
    </location>
    <ligand>
        <name>Mn(2+)</name>
        <dbReference type="ChEBI" id="CHEBI:29035"/>
        <label>1</label>
    </ligand>
</feature>
<evidence type="ECO:0000256" key="13">
    <source>
        <dbReference type="PIRSR" id="PIRSR601233-2"/>
    </source>
</evidence>
<dbReference type="AlphaFoldDB" id="D2EGR5"/>
<evidence type="ECO:0000256" key="2">
    <source>
        <dbReference type="ARBA" id="ARBA00011245"/>
    </source>
</evidence>
<keyword evidence="6 13" id="KW-0342">GTP-binding</keyword>
<dbReference type="PANTHER" id="PTHR11118">
    <property type="entry name" value="RNA-SPLICING LIGASE RTCB HOMOLOG"/>
    <property type="match status" value="1"/>
</dbReference>
<dbReference type="EMBL" id="GG730078">
    <property type="protein sequence ID" value="EEZ92443.1"/>
    <property type="molecule type" value="Genomic_DNA"/>
</dbReference>
<feature type="binding site" evidence="13">
    <location>
        <begin position="209"/>
        <end position="213"/>
    </location>
    <ligand>
        <name>GMP</name>
        <dbReference type="ChEBI" id="CHEBI:58115"/>
    </ligand>
</feature>
<feature type="binding site" evidence="14">
    <location>
        <position position="337"/>
    </location>
    <ligand>
        <name>Mn(2+)</name>
        <dbReference type="ChEBI" id="CHEBI:29035"/>
        <label>2</label>
    </ligand>
</feature>
<comment type="cofactor">
    <cofactor evidence="14 15">
        <name>Mn(2+)</name>
        <dbReference type="ChEBI" id="CHEBI:29035"/>
    </cofactor>
    <text evidence="14 15">Binds 2 manganese ions per subunit.</text>
</comment>
<evidence type="ECO:0000256" key="4">
    <source>
        <dbReference type="ARBA" id="ARBA00022723"/>
    </source>
</evidence>
<name>D2EGR5_PARA4</name>
<feature type="binding site" evidence="13">
    <location>
        <position position="488"/>
    </location>
    <ligand>
        <name>GMP</name>
        <dbReference type="ChEBI" id="CHEBI:58115"/>
    </ligand>
</feature>
<evidence type="ECO:0000313" key="16">
    <source>
        <dbReference type="EMBL" id="EEZ92443.1"/>
    </source>
</evidence>
<keyword evidence="4 14" id="KW-0479">Metal-binding</keyword>
<dbReference type="PANTHER" id="PTHR11118:SF1">
    <property type="entry name" value="RNA-SPLICING LIGASE RTCB HOMOLOG"/>
    <property type="match status" value="1"/>
</dbReference>
<evidence type="ECO:0000256" key="15">
    <source>
        <dbReference type="RuleBase" id="RU371113"/>
    </source>
</evidence>
<dbReference type="EC" id="6.5.1.-" evidence="15"/>
<dbReference type="Gene3D" id="3.90.1860.10">
    <property type="entry name" value="tRNA-splicing ligase RtcB"/>
    <property type="match status" value="1"/>
</dbReference>
<dbReference type="GO" id="GO:0006388">
    <property type="term" value="P:tRNA splicing, via endonucleolytic cleavage and ligation"/>
    <property type="evidence" value="ECO:0007669"/>
    <property type="project" value="UniProtKB-ARBA"/>
</dbReference>
<dbReference type="Pfam" id="PF01139">
    <property type="entry name" value="RtcB"/>
    <property type="match status" value="1"/>
</dbReference>
<feature type="binding site" evidence="13">
    <location>
        <position position="393"/>
    </location>
    <ligand>
        <name>GMP</name>
        <dbReference type="ChEBI" id="CHEBI:58115"/>
    </ligand>
</feature>
<evidence type="ECO:0000256" key="8">
    <source>
        <dbReference type="ARBA" id="ARBA00033766"/>
    </source>
</evidence>
<comment type="subunit">
    <text evidence="2 15">Monomer.</text>
</comment>
<keyword evidence="7 14" id="KW-0464">Manganese</keyword>